<gene>
    <name evidence="1" type="ORF">FHS36_002946</name>
</gene>
<reference evidence="1 2" key="1">
    <citation type="submission" date="2020-08" db="EMBL/GenBank/DDBJ databases">
        <title>Genomic Encyclopedia of Type Strains, Phase III (KMG-III): the genomes of soil and plant-associated and newly described type strains.</title>
        <authorList>
            <person name="Whitman W."/>
        </authorList>
    </citation>
    <scope>NUCLEOTIDE SEQUENCE [LARGE SCALE GENOMIC DNA]</scope>
    <source>
        <strain evidence="1 2">CECT 3259</strain>
    </source>
</reference>
<dbReference type="EMBL" id="JACHJF010000008">
    <property type="protein sequence ID" value="MBB5119513.1"/>
    <property type="molecule type" value="Genomic_DNA"/>
</dbReference>
<accession>A0A7W8BAW8</accession>
<proteinExistence type="predicted"/>
<evidence type="ECO:0000313" key="1">
    <source>
        <dbReference type="EMBL" id="MBB5119513.1"/>
    </source>
</evidence>
<organism evidence="1 2">
    <name type="scientific">Streptomyces eurocidicus</name>
    <name type="common">Streptoverticillium eurocidicus</name>
    <dbReference type="NCBI Taxonomy" id="66423"/>
    <lineage>
        <taxon>Bacteria</taxon>
        <taxon>Bacillati</taxon>
        <taxon>Actinomycetota</taxon>
        <taxon>Actinomycetes</taxon>
        <taxon>Kitasatosporales</taxon>
        <taxon>Streptomycetaceae</taxon>
        <taxon>Streptomyces</taxon>
    </lineage>
</organism>
<comment type="caution">
    <text evidence="1">The sequence shown here is derived from an EMBL/GenBank/DDBJ whole genome shotgun (WGS) entry which is preliminary data.</text>
</comment>
<dbReference type="Proteomes" id="UP000528608">
    <property type="component" value="Unassembled WGS sequence"/>
</dbReference>
<sequence length="41" mass="4486">MLYGTYGSVGSRYRVALALSHALLSWFRTSSVPVRAVSRGL</sequence>
<name>A0A7W8BAW8_STREU</name>
<evidence type="ECO:0000313" key="2">
    <source>
        <dbReference type="Proteomes" id="UP000528608"/>
    </source>
</evidence>
<dbReference type="AlphaFoldDB" id="A0A7W8BAW8"/>
<protein>
    <submittedName>
        <fullName evidence="1">Uncharacterized protein</fullName>
    </submittedName>
</protein>